<proteinExistence type="predicted"/>
<reference evidence="2" key="2">
    <citation type="journal article" date="2017" name="Genome Announc.">
        <title>Draft genome sequence of Paludibacter jiangxiensis NM7(T), a propionate-producing fermentative bacterium.</title>
        <authorList>
            <person name="Qiu Y.-L."/>
            <person name="Tourlousse D.M."/>
            <person name="Matsuura N."/>
            <person name="Ohashi A."/>
            <person name="Sekiguchi Y."/>
        </authorList>
    </citation>
    <scope>NUCLEOTIDE SEQUENCE [LARGE SCALE GENOMIC DNA]</scope>
    <source>
        <strain evidence="2">NM7</strain>
    </source>
</reference>
<sequence>MKRNDLLCKNFEFKSRSSNRKSLKNLLGLVVMSMFFVPVCLQAQQLQEVTQMLNSMSSSGDNAIVAKGIHIQNLMTEPLPTIYLGESVSVSGGSQPVRLITEAANVSKLNDSNAAFAEVEMIIVKLKSPSDLNFSIDLPTLNGFAKLKYVLFVSEFTTNASDIQNLFVPNTRITVIYKVSIPS</sequence>
<comment type="caution">
    <text evidence="1">The sequence shown here is derived from an EMBL/GenBank/DDBJ whole genome shotgun (WGS) entry which is preliminary data.</text>
</comment>
<accession>A0A170ZIA6</accession>
<dbReference type="Proteomes" id="UP000076586">
    <property type="component" value="Unassembled WGS sequence"/>
</dbReference>
<evidence type="ECO:0000313" key="2">
    <source>
        <dbReference type="Proteomes" id="UP000076586"/>
    </source>
</evidence>
<dbReference type="EMBL" id="BDCR01000002">
    <property type="protein sequence ID" value="GAT62696.1"/>
    <property type="molecule type" value="Genomic_DNA"/>
</dbReference>
<keyword evidence="2" id="KW-1185">Reference proteome</keyword>
<name>A0A170ZIA6_9BACT</name>
<evidence type="ECO:0000313" key="1">
    <source>
        <dbReference type="EMBL" id="GAT62696.1"/>
    </source>
</evidence>
<gene>
    <name evidence="1" type="ORF">PJIAN_2256</name>
</gene>
<reference evidence="2" key="1">
    <citation type="submission" date="2016-04" db="EMBL/GenBank/DDBJ databases">
        <title>Draft genome sequence of Paludibacter jiangxiensis strain NM7.</title>
        <authorList>
            <person name="Qiu Y."/>
            <person name="Matsuura N."/>
            <person name="Ohashi A."/>
            <person name="Tourlousse M.D."/>
            <person name="Sekiguchi Y."/>
        </authorList>
    </citation>
    <scope>NUCLEOTIDE SEQUENCE [LARGE SCALE GENOMIC DNA]</scope>
    <source>
        <strain evidence="2">NM7</strain>
    </source>
</reference>
<dbReference type="AlphaFoldDB" id="A0A170ZIA6"/>
<protein>
    <submittedName>
        <fullName evidence="1">Uncharacterized protein</fullName>
    </submittedName>
</protein>
<organism evidence="1 2">
    <name type="scientific">Paludibacter jiangxiensis</name>
    <dbReference type="NCBI Taxonomy" id="681398"/>
    <lineage>
        <taxon>Bacteria</taxon>
        <taxon>Pseudomonadati</taxon>
        <taxon>Bacteroidota</taxon>
        <taxon>Bacteroidia</taxon>
        <taxon>Bacteroidales</taxon>
        <taxon>Paludibacteraceae</taxon>
        <taxon>Paludibacter</taxon>
    </lineage>
</organism>